<dbReference type="InterPro" id="IPR012422">
    <property type="entry name" value="Cyt_c_oxidase_su4_bac-aa3"/>
</dbReference>
<dbReference type="Gene3D" id="1.20.5.160">
    <property type="entry name" value="Bacterial aa3 type cytochrome c oxidase subunit IV"/>
    <property type="match status" value="1"/>
</dbReference>
<proteinExistence type="predicted"/>
<dbReference type="Pfam" id="PF07835">
    <property type="entry name" value="COX4_pro_2"/>
    <property type="match status" value="1"/>
</dbReference>
<keyword evidence="1" id="KW-0812">Transmembrane</keyword>
<dbReference type="AlphaFoldDB" id="A0A8J3MBE2"/>
<evidence type="ECO:0000313" key="3">
    <source>
        <dbReference type="EMBL" id="GHG84530.1"/>
    </source>
</evidence>
<evidence type="ECO:0000256" key="1">
    <source>
        <dbReference type="SAM" id="Phobius"/>
    </source>
</evidence>
<keyword evidence="1" id="KW-1133">Transmembrane helix</keyword>
<evidence type="ECO:0000259" key="2">
    <source>
        <dbReference type="Pfam" id="PF07835"/>
    </source>
</evidence>
<keyword evidence="4" id="KW-1185">Reference proteome</keyword>
<feature type="transmembrane region" description="Helical" evidence="1">
    <location>
        <begin position="21"/>
        <end position="43"/>
    </location>
</feature>
<comment type="caution">
    <text evidence="3">The sequence shown here is derived from an EMBL/GenBank/DDBJ whole genome shotgun (WGS) entry which is preliminary data.</text>
</comment>
<keyword evidence="1" id="KW-0472">Membrane</keyword>
<feature type="domain" description="Cytochrome c oxidase subunit IV bacterial aa3 type" evidence="2">
    <location>
        <begin position="5"/>
        <end position="42"/>
    </location>
</feature>
<organism evidence="3 4">
    <name type="scientific">Pseudodonghicola xiamenensis</name>
    <dbReference type="NCBI Taxonomy" id="337702"/>
    <lineage>
        <taxon>Bacteria</taxon>
        <taxon>Pseudomonadati</taxon>
        <taxon>Pseudomonadota</taxon>
        <taxon>Alphaproteobacteria</taxon>
        <taxon>Rhodobacterales</taxon>
        <taxon>Paracoccaceae</taxon>
        <taxon>Pseudodonghicola</taxon>
    </lineage>
</organism>
<dbReference type="SUPFAM" id="SSF81469">
    <property type="entry name" value="Bacterial aa3 type cytochrome c oxidase subunit IV"/>
    <property type="match status" value="1"/>
</dbReference>
<name>A0A8J3MBE2_9RHOB</name>
<dbReference type="RefSeq" id="WP_028092382.1">
    <property type="nucleotide sequence ID" value="NZ_BNAP01000003.1"/>
</dbReference>
<reference evidence="3" key="2">
    <citation type="submission" date="2020-09" db="EMBL/GenBank/DDBJ databases">
        <authorList>
            <person name="Sun Q."/>
            <person name="Zhou Y."/>
        </authorList>
    </citation>
    <scope>NUCLEOTIDE SEQUENCE</scope>
    <source>
        <strain evidence="3">CGMCC 1.7081</strain>
    </source>
</reference>
<gene>
    <name evidence="3" type="ORF">GCM10010961_10730</name>
</gene>
<accession>A0A8J3MBE2</accession>
<sequence>MAEFKHGTMDITAQTKTYEGFVKFVVWAVVVLALLAVFMAVFMT</sequence>
<evidence type="ECO:0000313" key="4">
    <source>
        <dbReference type="Proteomes" id="UP000611500"/>
    </source>
</evidence>
<reference evidence="3" key="1">
    <citation type="journal article" date="2014" name="Int. J. Syst. Evol. Microbiol.">
        <title>Complete genome sequence of Corynebacterium casei LMG S-19264T (=DSM 44701T), isolated from a smear-ripened cheese.</title>
        <authorList>
            <consortium name="US DOE Joint Genome Institute (JGI-PGF)"/>
            <person name="Walter F."/>
            <person name="Albersmeier A."/>
            <person name="Kalinowski J."/>
            <person name="Ruckert C."/>
        </authorList>
    </citation>
    <scope>NUCLEOTIDE SEQUENCE</scope>
    <source>
        <strain evidence="3">CGMCC 1.7081</strain>
    </source>
</reference>
<dbReference type="Proteomes" id="UP000611500">
    <property type="component" value="Unassembled WGS sequence"/>
</dbReference>
<protein>
    <recommendedName>
        <fullName evidence="2">Cytochrome c oxidase subunit IV bacterial aa3 type domain-containing protein</fullName>
    </recommendedName>
</protein>
<dbReference type="EMBL" id="BNAP01000003">
    <property type="protein sequence ID" value="GHG84530.1"/>
    <property type="molecule type" value="Genomic_DNA"/>
</dbReference>
<dbReference type="InterPro" id="IPR036596">
    <property type="entry name" value="Cyt-C_aa3_sf"/>
</dbReference>